<dbReference type="PANTHER" id="PTHR11893:SF20">
    <property type="entry name" value="INNEXIN-3"/>
    <property type="match status" value="1"/>
</dbReference>
<feature type="transmembrane region" description="Helical" evidence="12">
    <location>
        <begin position="188"/>
        <end position="208"/>
    </location>
</feature>
<dbReference type="GO" id="GO:0005921">
    <property type="term" value="C:gap junction"/>
    <property type="evidence" value="ECO:0007669"/>
    <property type="project" value="UniProtKB-SubCell"/>
</dbReference>
<evidence type="ECO:0000256" key="9">
    <source>
        <dbReference type="ARBA" id="ARBA00023065"/>
    </source>
</evidence>
<evidence type="ECO:0000256" key="11">
    <source>
        <dbReference type="ARBA" id="ARBA00023303"/>
    </source>
</evidence>
<reference evidence="15" key="1">
    <citation type="submission" date="2017-02" db="UniProtKB">
        <authorList>
            <consortium name="WormBaseParasite"/>
        </authorList>
    </citation>
    <scope>IDENTIFICATION</scope>
</reference>
<protein>
    <recommendedName>
        <fullName evidence="12">Innexin</fullName>
    </recommendedName>
</protein>
<sequence length="447" mass="51644">MIGIPLISHYIHRVVKPQVVADSVDYLNYYCTSLLLAFFALAISAKQYFGSPIQCFVPNEFKGSWERYTEDYCFIQNSYYVPIESDIPNNPESRRDQISYYRWVPIVLALQALLFFIPNYLWNMLYKDTAIQPRAIIKDALKCSGLHADRRDSEVRNLAEYIADTVAVFTPRNCYGKKEVARSGNNAALLYLLTKFFYLANIIAQLYLMNHFLGGGYLSWGLETWVALAHGQDWTDSPIFPRVIMCDFTIRGLADQRNYTVQCVIMMNMINEKLYLFLWIWLLFVGICTIINFLYYLFLMCVPYARIRLVLWNISKQQLKSNGLVGGEIRRFIQDFLRLDGVLMIKFIQEHVNGRISRELVTELIKIYAQSGQMFRPRLDYMYSLPMQLRSPGTGYESAPVLEDYIDGGDTLPIGEIARTRATQRAPSNENEYGGSPAQRQITPTQV</sequence>
<dbReference type="PROSITE" id="PS51013">
    <property type="entry name" value="PANNEXIN"/>
    <property type="match status" value="1"/>
</dbReference>
<comment type="subcellular location">
    <subcellularLocation>
        <location evidence="1">Cell junction</location>
        <location evidence="1">Gap junction</location>
    </subcellularLocation>
    <subcellularLocation>
        <location evidence="2 12">Cell membrane</location>
        <topology evidence="2 12">Multi-pass membrane protein</topology>
    </subcellularLocation>
</comment>
<feature type="compositionally biased region" description="Polar residues" evidence="13">
    <location>
        <begin position="438"/>
        <end position="447"/>
    </location>
</feature>
<feature type="region of interest" description="Disordered" evidence="13">
    <location>
        <begin position="422"/>
        <end position="447"/>
    </location>
</feature>
<keyword evidence="10 12" id="KW-0472">Membrane</keyword>
<evidence type="ECO:0000256" key="5">
    <source>
        <dbReference type="ARBA" id="ARBA00022692"/>
    </source>
</evidence>
<feature type="transmembrane region" description="Helical" evidence="12">
    <location>
        <begin position="103"/>
        <end position="122"/>
    </location>
</feature>
<dbReference type="Pfam" id="PF00876">
    <property type="entry name" value="Innexin"/>
    <property type="match status" value="1"/>
</dbReference>
<proteinExistence type="inferred from homology"/>
<feature type="transmembrane region" description="Helical" evidence="12">
    <location>
        <begin position="274"/>
        <end position="298"/>
    </location>
</feature>
<dbReference type="PRINTS" id="PR01262">
    <property type="entry name" value="INNEXIN"/>
</dbReference>
<evidence type="ECO:0000256" key="4">
    <source>
        <dbReference type="ARBA" id="ARBA00022475"/>
    </source>
</evidence>
<dbReference type="GO" id="GO:0005243">
    <property type="term" value="F:gap junction channel activity"/>
    <property type="evidence" value="ECO:0007669"/>
    <property type="project" value="TreeGrafter"/>
</dbReference>
<evidence type="ECO:0000256" key="10">
    <source>
        <dbReference type="ARBA" id="ARBA00023136"/>
    </source>
</evidence>
<comment type="function">
    <text evidence="12">Structural component of the gap junctions.</text>
</comment>
<evidence type="ECO:0000256" key="8">
    <source>
        <dbReference type="ARBA" id="ARBA00022989"/>
    </source>
</evidence>
<evidence type="ECO:0000256" key="2">
    <source>
        <dbReference type="ARBA" id="ARBA00004651"/>
    </source>
</evidence>
<evidence type="ECO:0000313" key="15">
    <source>
        <dbReference type="WBParaSite" id="SMUV_0000079701-mRNA-1"/>
    </source>
</evidence>
<dbReference type="PANTHER" id="PTHR11893">
    <property type="entry name" value="INNEXIN"/>
    <property type="match status" value="1"/>
</dbReference>
<comment type="similarity">
    <text evidence="12">Belongs to the pannexin family.</text>
</comment>
<evidence type="ECO:0000256" key="3">
    <source>
        <dbReference type="ARBA" id="ARBA00022448"/>
    </source>
</evidence>
<accession>A0A0N5A9L6</accession>
<keyword evidence="9 12" id="KW-0406">Ion transport</keyword>
<evidence type="ECO:0000256" key="7">
    <source>
        <dbReference type="ARBA" id="ARBA00022949"/>
    </source>
</evidence>
<feature type="transmembrane region" description="Helical" evidence="12">
    <location>
        <begin position="27"/>
        <end position="45"/>
    </location>
</feature>
<keyword evidence="8 12" id="KW-1133">Transmembrane helix</keyword>
<feature type="compositionally biased region" description="Polar residues" evidence="13">
    <location>
        <begin position="422"/>
        <end position="431"/>
    </location>
</feature>
<keyword evidence="7" id="KW-0965">Cell junction</keyword>
<evidence type="ECO:0000313" key="14">
    <source>
        <dbReference type="Proteomes" id="UP000046393"/>
    </source>
</evidence>
<evidence type="ECO:0000256" key="6">
    <source>
        <dbReference type="ARBA" id="ARBA00022868"/>
    </source>
</evidence>
<dbReference type="Proteomes" id="UP000046393">
    <property type="component" value="Unplaced"/>
</dbReference>
<keyword evidence="4" id="KW-1003">Cell membrane</keyword>
<name>A0A0N5A9L6_9BILA</name>
<evidence type="ECO:0000256" key="12">
    <source>
        <dbReference type="RuleBase" id="RU010713"/>
    </source>
</evidence>
<dbReference type="AlphaFoldDB" id="A0A0N5A9L6"/>
<gene>
    <name evidence="12" type="primary">inx</name>
</gene>
<evidence type="ECO:0000256" key="1">
    <source>
        <dbReference type="ARBA" id="ARBA00004610"/>
    </source>
</evidence>
<dbReference type="InterPro" id="IPR000990">
    <property type="entry name" value="Innexin"/>
</dbReference>
<dbReference type="GO" id="GO:0034220">
    <property type="term" value="P:monoatomic ion transmembrane transport"/>
    <property type="evidence" value="ECO:0007669"/>
    <property type="project" value="UniProtKB-KW"/>
</dbReference>
<organism evidence="14 15">
    <name type="scientific">Syphacia muris</name>
    <dbReference type="NCBI Taxonomy" id="451379"/>
    <lineage>
        <taxon>Eukaryota</taxon>
        <taxon>Metazoa</taxon>
        <taxon>Ecdysozoa</taxon>
        <taxon>Nematoda</taxon>
        <taxon>Chromadorea</taxon>
        <taxon>Rhabditida</taxon>
        <taxon>Spirurina</taxon>
        <taxon>Oxyuridomorpha</taxon>
        <taxon>Oxyuroidea</taxon>
        <taxon>Oxyuridae</taxon>
        <taxon>Syphacia</taxon>
    </lineage>
</organism>
<dbReference type="GO" id="GO:0005886">
    <property type="term" value="C:plasma membrane"/>
    <property type="evidence" value="ECO:0007669"/>
    <property type="project" value="UniProtKB-SubCell"/>
</dbReference>
<keyword evidence="3 12" id="KW-0813">Transport</keyword>
<keyword evidence="14" id="KW-1185">Reference proteome</keyword>
<keyword evidence="5 12" id="KW-0812">Transmembrane</keyword>
<evidence type="ECO:0000256" key="13">
    <source>
        <dbReference type="SAM" id="MobiDB-lite"/>
    </source>
</evidence>
<keyword evidence="6" id="KW-0303">Gap junction</keyword>
<dbReference type="WBParaSite" id="SMUV_0000079701-mRNA-1">
    <property type="protein sequence ID" value="SMUV_0000079701-mRNA-1"/>
    <property type="gene ID" value="SMUV_0000079701"/>
</dbReference>
<keyword evidence="11 12" id="KW-0407">Ion channel</keyword>